<feature type="compositionally biased region" description="Polar residues" evidence="19">
    <location>
        <begin position="351"/>
        <end position="361"/>
    </location>
</feature>
<evidence type="ECO:0000256" key="13">
    <source>
        <dbReference type="ARBA" id="ARBA00023136"/>
    </source>
</evidence>
<keyword evidence="22" id="KW-1185">Reference proteome</keyword>
<evidence type="ECO:0000256" key="6">
    <source>
        <dbReference type="ARBA" id="ARBA00022771"/>
    </source>
</evidence>
<dbReference type="PANTHER" id="PTHR23193:SF23">
    <property type="entry name" value="NUCLEAR PORE COMPLEX PROTEIN NUP153"/>
    <property type="match status" value="1"/>
</dbReference>
<evidence type="ECO:0000256" key="2">
    <source>
        <dbReference type="ARBA" id="ARBA00004126"/>
    </source>
</evidence>
<name>A0A212FHJ9_DANPL</name>
<dbReference type="GO" id="GO:0006405">
    <property type="term" value="P:RNA export from nucleus"/>
    <property type="evidence" value="ECO:0007669"/>
    <property type="project" value="TreeGrafter"/>
</dbReference>
<evidence type="ECO:0000256" key="9">
    <source>
        <dbReference type="ARBA" id="ARBA00022927"/>
    </source>
</evidence>
<keyword evidence="4" id="KW-0813">Transport</keyword>
<evidence type="ECO:0000256" key="12">
    <source>
        <dbReference type="ARBA" id="ARBA00023132"/>
    </source>
</evidence>
<evidence type="ECO:0000256" key="8">
    <source>
        <dbReference type="ARBA" id="ARBA00022833"/>
    </source>
</evidence>
<sequence>MSASLSSRKAKRSRTDSEANDSFVKNVTSRMSGLLPATITRWFSSSSSSNTNGSTVVESTDSSTEDEATDGLRTPNQRNQPSQPPAKRMRYGTPGTSSYYYPETKSTSTNTETTETYSTLQSPIKDTLKVETNYVSTPSCSPSETSTINENEKDPSIYIYQDSITSVNNSVEQTRKSIFGSEERLQESCARTAANTYKDLTQPYFKPGLLCTPFYTSRPVYGGTRNVYVNRPNIKHKTNPLVNKVDNNSSVNISNSAKRIMDLLENYSSPVSEARRISRLVNSSCDKTPDTSLNTSIDANNSKAASYKKRELYVPSFASILQLKQKARLNETTSAARQIIASHSSSLNTLPYPASTSGISQTKEHSQENLTTKMKTRVTRLNRGEDKESESNKLPIVELPTAVLQIDKDNLPKFSLDTPVSHSSDNKQKNPESVLTGTNSVAQVPKVVLSKNEAPKSRLTDMLDGETYTFSSPIRISEDNFITSTETYKFGSPERSVEPSKNNNKIVSSSDDIEEDEEDIGIQSHQSDEILKTSTSQSCVSLEAAKSPMERPIFNKCLECKVVASQLSSDKCFDCEKKVNSTGKMDSKLSKSTSSTWKCQDCWVNNDVGVEKCVCCGAKNSSASQNSPAPKVSSEIPKTTWKCQDCWVNNEGTDKCVCCGAKQSIAPKMLSKLQPQKPVNTWKCEECWVDNNYGADKCICCGTKNSSTTKTEQNTNSETSDWKCGVCWLKNKSHDDKCVACSGPKPAAKEQNQNKISSPSPNANNNNSLLKNIVKSQSNKWECPSCFVHNDNNISKCVCCETEKPGITKESEKKSFNFGVSPNVSFKFGINPKQTTTESEPKPASIFGQATQEMETNNNHISKAPSFTFGIQNKKPEKEVSKEDNNIVETPKVAFTFGIPKDNSTPNAAPAFKINTDMFKPTTQSSVTNISSANDSERAQEVPSVDQSQLRGVESAPKLTGLFGASPSKDSTLNKSITNALTPFNSNFTAESSANPTLTTASNTLGTSNASFSMTGNQPSKNLFTTSIAPTSANAFASVQTPPVTSSVSMFQKNEQASPLMSFFQKSENTSLSMFNKNEPTATTTSVSVLPSAPVFSFGTSTPTTAPSNEKSGFTFTFGRDSKNETPSMFKLPFGGTPDNSASNKFMMPSSNINSSNMLPASNLAGNSVGNNMPLMLSGGNNNPLGGLSTGNGLPSGNLMNNLTQNQLSMASNVITNNAPAASGDIFNTPVQKENMWSTGNNNTQGSMFGSSEASNNSQKRPFAFGASSGTSKPFSPVGSSPFDNPNQPRPLFGITNQPAANPFGSAASPMAPNMFSSQPSNPAPSVGMFGNTNAPGSQPPAFGFPVSSFSSFDSNNMNQPMNPNPTPAFNFGAPQQPSGVFGFGQQQQQQPQLQQQQQQQQQQPPQQQGVYNFGGGAPQVQFTVGSAPNTAGRRVRRAFRRTQR</sequence>
<feature type="compositionally biased region" description="Polar residues" evidence="19">
    <location>
        <begin position="1239"/>
        <end position="1260"/>
    </location>
</feature>
<feature type="region of interest" description="Disordered" evidence="19">
    <location>
        <begin position="924"/>
        <end position="952"/>
    </location>
</feature>
<dbReference type="SUPFAM" id="SSF90209">
    <property type="entry name" value="Ran binding protein zinc finger-like"/>
    <property type="match status" value="2"/>
</dbReference>
<dbReference type="EMBL" id="AGBW02008503">
    <property type="protein sequence ID" value="OWR53194.1"/>
    <property type="molecule type" value="Genomic_DNA"/>
</dbReference>
<evidence type="ECO:0000256" key="15">
    <source>
        <dbReference type="ARBA" id="ARBA00060842"/>
    </source>
</evidence>
<feature type="region of interest" description="Disordered" evidence="19">
    <location>
        <begin position="415"/>
        <end position="439"/>
    </location>
</feature>
<feature type="compositionally biased region" description="Low complexity" evidence="19">
    <location>
        <begin position="754"/>
        <end position="766"/>
    </location>
</feature>
<dbReference type="KEGG" id="dpl:KGM_201359"/>
<evidence type="ECO:0000313" key="22">
    <source>
        <dbReference type="Proteomes" id="UP000007151"/>
    </source>
</evidence>
<keyword evidence="12" id="KW-0906">Nuclear pore complex</keyword>
<keyword evidence="14" id="KW-0539">Nucleus</keyword>
<feature type="region of interest" description="Disordered" evidence="19">
    <location>
        <begin position="1239"/>
        <end position="1445"/>
    </location>
</feature>
<evidence type="ECO:0000256" key="5">
    <source>
        <dbReference type="ARBA" id="ARBA00022723"/>
    </source>
</evidence>
<keyword evidence="13" id="KW-0472">Membrane</keyword>
<evidence type="ECO:0000256" key="11">
    <source>
        <dbReference type="ARBA" id="ARBA00023125"/>
    </source>
</evidence>
<evidence type="ECO:0000256" key="1">
    <source>
        <dbReference type="ARBA" id="ARBA00001947"/>
    </source>
</evidence>
<keyword evidence="9" id="KW-0653">Protein transport</keyword>
<comment type="caution">
    <text evidence="21">The sequence shown here is derived from an EMBL/GenBank/DDBJ whole genome shotgun (WGS) entry which is preliminary data.</text>
</comment>
<dbReference type="GO" id="GO:0005643">
    <property type="term" value="C:nuclear pore"/>
    <property type="evidence" value="ECO:0007669"/>
    <property type="project" value="UniProtKB-SubCell"/>
</dbReference>
<feature type="compositionally biased region" description="Polar residues" evidence="19">
    <location>
        <begin position="1421"/>
        <end position="1430"/>
    </location>
</feature>
<dbReference type="GO" id="GO:0006606">
    <property type="term" value="P:protein import into nucleus"/>
    <property type="evidence" value="ECO:0007669"/>
    <property type="project" value="TreeGrafter"/>
</dbReference>
<reference evidence="21 22" key="1">
    <citation type="journal article" date="2011" name="Cell">
        <title>The monarch butterfly genome yields insights into long-distance migration.</title>
        <authorList>
            <person name="Zhan S."/>
            <person name="Merlin C."/>
            <person name="Boore J.L."/>
            <person name="Reppert S.M."/>
        </authorList>
    </citation>
    <scope>NUCLEOTIDE SEQUENCE [LARGE SCALE GENOMIC DNA]</scope>
    <source>
        <strain evidence="21">F-2</strain>
    </source>
</reference>
<dbReference type="GO" id="GO:0003677">
    <property type="term" value="F:DNA binding"/>
    <property type="evidence" value="ECO:0007669"/>
    <property type="project" value="UniProtKB-KW"/>
</dbReference>
<feature type="domain" description="RanBP2-type" evidence="20">
    <location>
        <begin position="718"/>
        <end position="747"/>
    </location>
</feature>
<dbReference type="GO" id="GO:0051028">
    <property type="term" value="P:mRNA transport"/>
    <property type="evidence" value="ECO:0007669"/>
    <property type="project" value="UniProtKB-KW"/>
</dbReference>
<keyword evidence="5" id="KW-0479">Metal-binding</keyword>
<comment type="cofactor">
    <cofactor evidence="1">
        <name>Zn(2+)</name>
        <dbReference type="ChEBI" id="CHEBI:29105"/>
    </cofactor>
</comment>
<dbReference type="STRING" id="278856.A0A212FHJ9"/>
<comment type="subcellular location">
    <subcellularLocation>
        <location evidence="2">Nucleus membrane</location>
    </subcellularLocation>
    <subcellularLocation>
        <location evidence="3">Nucleus</location>
        <location evidence="3">Nuclear pore complex</location>
    </subcellularLocation>
</comment>
<organism evidence="21 22">
    <name type="scientific">Danaus plexippus plexippus</name>
    <dbReference type="NCBI Taxonomy" id="278856"/>
    <lineage>
        <taxon>Eukaryota</taxon>
        <taxon>Metazoa</taxon>
        <taxon>Ecdysozoa</taxon>
        <taxon>Arthropoda</taxon>
        <taxon>Hexapoda</taxon>
        <taxon>Insecta</taxon>
        <taxon>Pterygota</taxon>
        <taxon>Neoptera</taxon>
        <taxon>Endopterygota</taxon>
        <taxon>Lepidoptera</taxon>
        <taxon>Glossata</taxon>
        <taxon>Ditrysia</taxon>
        <taxon>Papilionoidea</taxon>
        <taxon>Nymphalidae</taxon>
        <taxon>Danainae</taxon>
        <taxon>Danaini</taxon>
        <taxon>Danaina</taxon>
        <taxon>Danaus</taxon>
        <taxon>Danaus</taxon>
    </lineage>
</organism>
<evidence type="ECO:0000256" key="19">
    <source>
        <dbReference type="SAM" id="MobiDB-lite"/>
    </source>
</evidence>
<feature type="region of interest" description="Disordered" evidence="19">
    <location>
        <begin position="351"/>
        <end position="371"/>
    </location>
</feature>
<feature type="domain" description="RanBP2-type" evidence="20">
    <location>
        <begin position="777"/>
        <end position="806"/>
    </location>
</feature>
<dbReference type="Proteomes" id="UP000007151">
    <property type="component" value="Unassembled WGS sequence"/>
</dbReference>
<feature type="domain" description="RanBP2-type" evidence="20">
    <location>
        <begin position="678"/>
        <end position="707"/>
    </location>
</feature>
<dbReference type="PANTHER" id="PTHR23193">
    <property type="entry name" value="NUCLEAR PORE COMPLEX PROTEIN NUP"/>
    <property type="match status" value="1"/>
</dbReference>
<feature type="compositionally biased region" description="Low complexity" evidence="19">
    <location>
        <begin position="1386"/>
        <end position="1409"/>
    </location>
</feature>
<keyword evidence="10" id="KW-0811">Translocation</keyword>
<keyword evidence="8" id="KW-0862">Zinc</keyword>
<evidence type="ECO:0000256" key="16">
    <source>
        <dbReference type="ARBA" id="ARBA00068609"/>
    </source>
</evidence>
<dbReference type="SMART" id="SM00547">
    <property type="entry name" value="ZnF_RBZ"/>
    <property type="match status" value="5"/>
</dbReference>
<dbReference type="OrthoDB" id="79830at2759"/>
<dbReference type="GO" id="GO:0031965">
    <property type="term" value="C:nuclear membrane"/>
    <property type="evidence" value="ECO:0007669"/>
    <property type="project" value="UniProtKB-SubCell"/>
</dbReference>
<feature type="compositionally biased region" description="Polar residues" evidence="19">
    <location>
        <begin position="924"/>
        <end position="934"/>
    </location>
</feature>
<accession>A0A212FHJ9</accession>
<evidence type="ECO:0000256" key="3">
    <source>
        <dbReference type="ARBA" id="ARBA00004567"/>
    </source>
</evidence>
<evidence type="ECO:0000259" key="20">
    <source>
        <dbReference type="PROSITE" id="PS50199"/>
    </source>
</evidence>
<comment type="similarity">
    <text evidence="15">Belongs to the NUP153 family.</text>
</comment>
<feature type="compositionally biased region" description="Basic residues" evidence="19">
    <location>
        <begin position="1434"/>
        <end position="1445"/>
    </location>
</feature>
<evidence type="ECO:0000256" key="4">
    <source>
        <dbReference type="ARBA" id="ARBA00022448"/>
    </source>
</evidence>
<evidence type="ECO:0000256" key="17">
    <source>
        <dbReference type="ARBA" id="ARBA00078197"/>
    </source>
</evidence>
<dbReference type="GO" id="GO:0008139">
    <property type="term" value="F:nuclear localization sequence binding"/>
    <property type="evidence" value="ECO:0007669"/>
    <property type="project" value="TreeGrafter"/>
</dbReference>
<proteinExistence type="inferred from homology"/>
<feature type="compositionally biased region" description="Low complexity" evidence="19">
    <location>
        <begin position="103"/>
        <end position="119"/>
    </location>
</feature>
<keyword evidence="7" id="KW-0509">mRNA transport</keyword>
<dbReference type="GO" id="GO:0017056">
    <property type="term" value="F:structural constituent of nuclear pore"/>
    <property type="evidence" value="ECO:0007669"/>
    <property type="project" value="TreeGrafter"/>
</dbReference>
<feature type="domain" description="RanBP2-type" evidence="20">
    <location>
        <begin position="593"/>
        <end position="622"/>
    </location>
</feature>
<dbReference type="InterPro" id="IPR026054">
    <property type="entry name" value="Nucleoporin"/>
</dbReference>
<dbReference type="eggNOG" id="KOG4719">
    <property type="taxonomic scope" value="Eukaryota"/>
</dbReference>
<feature type="region of interest" description="Disordered" evidence="19">
    <location>
        <begin position="745"/>
        <end position="766"/>
    </location>
</feature>
<feature type="compositionally biased region" description="Polar residues" evidence="19">
    <location>
        <begin position="1268"/>
        <end position="1287"/>
    </location>
</feature>
<evidence type="ECO:0000256" key="7">
    <source>
        <dbReference type="ARBA" id="ARBA00022816"/>
    </source>
</evidence>
<feature type="region of interest" description="Disordered" evidence="19">
    <location>
        <begin position="42"/>
        <end position="120"/>
    </location>
</feature>
<evidence type="ECO:0000256" key="10">
    <source>
        <dbReference type="ARBA" id="ARBA00023010"/>
    </source>
</evidence>
<gene>
    <name evidence="21" type="ORF">KGM_201359</name>
</gene>
<evidence type="ECO:0000256" key="14">
    <source>
        <dbReference type="ARBA" id="ARBA00023242"/>
    </source>
</evidence>
<evidence type="ECO:0000256" key="18">
    <source>
        <dbReference type="ARBA" id="ARBA00079437"/>
    </source>
</evidence>
<feature type="region of interest" description="Disordered" evidence="19">
    <location>
        <begin position="1"/>
        <end position="30"/>
    </location>
</feature>
<keyword evidence="6" id="KW-0863">Zinc-finger</keyword>
<dbReference type="Gene3D" id="4.10.1060.10">
    <property type="entry name" value="Zinc finger, RanBP2-type"/>
    <property type="match status" value="2"/>
</dbReference>
<dbReference type="InterPro" id="IPR036443">
    <property type="entry name" value="Znf_RanBP2_sf"/>
</dbReference>
<feature type="compositionally biased region" description="Low complexity" evidence="19">
    <location>
        <begin position="44"/>
        <end position="62"/>
    </location>
</feature>
<dbReference type="PROSITE" id="PS01358">
    <property type="entry name" value="ZF_RANBP2_1"/>
    <property type="match status" value="3"/>
</dbReference>
<keyword evidence="11" id="KW-0238">DNA-binding</keyword>
<protein>
    <recommendedName>
        <fullName evidence="16">Nuclear pore complex protein Nup153</fullName>
    </recommendedName>
    <alternativeName>
        <fullName evidence="18">153 kDa nucleoporin</fullName>
    </alternativeName>
    <alternativeName>
        <fullName evidence="17">Nucleoporin Nup153</fullName>
    </alternativeName>
</protein>
<dbReference type="PROSITE" id="PS50199">
    <property type="entry name" value="ZF_RANBP2_2"/>
    <property type="match status" value="4"/>
</dbReference>
<feature type="region of interest" description="Disordered" evidence="19">
    <location>
        <begin position="490"/>
        <end position="515"/>
    </location>
</feature>
<dbReference type="InterPro" id="IPR001876">
    <property type="entry name" value="Znf_RanBP2"/>
</dbReference>
<feature type="compositionally biased region" description="Low complexity" evidence="19">
    <location>
        <begin position="1340"/>
        <end position="1362"/>
    </location>
</feature>
<evidence type="ECO:0000313" key="21">
    <source>
        <dbReference type="EMBL" id="OWR53194.1"/>
    </source>
</evidence>
<dbReference type="GO" id="GO:0008270">
    <property type="term" value="F:zinc ion binding"/>
    <property type="evidence" value="ECO:0007669"/>
    <property type="project" value="UniProtKB-KW"/>
</dbReference>